<dbReference type="GO" id="GO:0004499">
    <property type="term" value="F:N,N-dimethylaniline monooxygenase activity"/>
    <property type="evidence" value="ECO:0007669"/>
    <property type="project" value="InterPro"/>
</dbReference>
<dbReference type="Proteomes" id="UP000053593">
    <property type="component" value="Unassembled WGS sequence"/>
</dbReference>
<dbReference type="PANTHER" id="PTHR43539:SF68">
    <property type="entry name" value="FLAVIN-BINDING MONOOXYGENASE-LIKE PROTEIN (AFU_ORTHOLOGUE AFUA_4G09220)"/>
    <property type="match status" value="1"/>
</dbReference>
<keyword evidence="5" id="KW-1185">Reference proteome</keyword>
<accession>A0A0D0C9V8</accession>
<dbReference type="EMBL" id="KN834780">
    <property type="protein sequence ID" value="KIK59259.1"/>
    <property type="molecule type" value="Genomic_DNA"/>
</dbReference>
<evidence type="ECO:0000313" key="5">
    <source>
        <dbReference type="Proteomes" id="UP000053593"/>
    </source>
</evidence>
<dbReference type="GO" id="GO:0050660">
    <property type="term" value="F:flavin adenine dinucleotide binding"/>
    <property type="evidence" value="ECO:0007669"/>
    <property type="project" value="InterPro"/>
</dbReference>
<gene>
    <name evidence="4" type="ORF">GYMLUDRAFT_169675</name>
</gene>
<dbReference type="GO" id="GO:0050661">
    <property type="term" value="F:NADP binding"/>
    <property type="evidence" value="ECO:0007669"/>
    <property type="project" value="InterPro"/>
</dbReference>
<dbReference type="AlphaFoldDB" id="A0A0D0C9V8"/>
<dbReference type="InterPro" id="IPR036188">
    <property type="entry name" value="FAD/NAD-bd_sf"/>
</dbReference>
<dbReference type="InterPro" id="IPR020946">
    <property type="entry name" value="Flavin_mOase-like"/>
</dbReference>
<evidence type="ECO:0000256" key="3">
    <source>
        <dbReference type="ARBA" id="ARBA00023002"/>
    </source>
</evidence>
<reference evidence="4 5" key="1">
    <citation type="submission" date="2014-04" db="EMBL/GenBank/DDBJ databases">
        <title>Evolutionary Origins and Diversification of the Mycorrhizal Mutualists.</title>
        <authorList>
            <consortium name="DOE Joint Genome Institute"/>
            <consortium name="Mycorrhizal Genomics Consortium"/>
            <person name="Kohler A."/>
            <person name="Kuo A."/>
            <person name="Nagy L.G."/>
            <person name="Floudas D."/>
            <person name="Copeland A."/>
            <person name="Barry K.W."/>
            <person name="Cichocki N."/>
            <person name="Veneault-Fourrey C."/>
            <person name="LaButti K."/>
            <person name="Lindquist E.A."/>
            <person name="Lipzen A."/>
            <person name="Lundell T."/>
            <person name="Morin E."/>
            <person name="Murat C."/>
            <person name="Riley R."/>
            <person name="Ohm R."/>
            <person name="Sun H."/>
            <person name="Tunlid A."/>
            <person name="Henrissat B."/>
            <person name="Grigoriev I.V."/>
            <person name="Hibbett D.S."/>
            <person name="Martin F."/>
        </authorList>
    </citation>
    <scope>NUCLEOTIDE SEQUENCE [LARGE SCALE GENOMIC DNA]</scope>
    <source>
        <strain evidence="4 5">FD-317 M1</strain>
    </source>
</reference>
<dbReference type="InterPro" id="IPR050982">
    <property type="entry name" value="Auxin_biosynth/cation_transpt"/>
</dbReference>
<proteinExistence type="predicted"/>
<evidence type="ECO:0000256" key="2">
    <source>
        <dbReference type="ARBA" id="ARBA00022827"/>
    </source>
</evidence>
<evidence type="ECO:0000256" key="1">
    <source>
        <dbReference type="ARBA" id="ARBA00022630"/>
    </source>
</evidence>
<keyword evidence="2" id="KW-0274">FAD</keyword>
<organism evidence="4 5">
    <name type="scientific">Collybiopsis luxurians FD-317 M1</name>
    <dbReference type="NCBI Taxonomy" id="944289"/>
    <lineage>
        <taxon>Eukaryota</taxon>
        <taxon>Fungi</taxon>
        <taxon>Dikarya</taxon>
        <taxon>Basidiomycota</taxon>
        <taxon>Agaricomycotina</taxon>
        <taxon>Agaricomycetes</taxon>
        <taxon>Agaricomycetidae</taxon>
        <taxon>Agaricales</taxon>
        <taxon>Marasmiineae</taxon>
        <taxon>Omphalotaceae</taxon>
        <taxon>Collybiopsis</taxon>
        <taxon>Collybiopsis luxurians</taxon>
    </lineage>
</organism>
<dbReference type="PRINTS" id="PR00411">
    <property type="entry name" value="PNDRDTASEI"/>
</dbReference>
<name>A0A0D0C9V8_9AGAR</name>
<dbReference type="Pfam" id="PF00743">
    <property type="entry name" value="FMO-like"/>
    <property type="match status" value="1"/>
</dbReference>
<dbReference type="PANTHER" id="PTHR43539">
    <property type="entry name" value="FLAVIN-BINDING MONOOXYGENASE-LIKE PROTEIN (AFU_ORTHOLOGUE AFUA_4G09220)"/>
    <property type="match status" value="1"/>
</dbReference>
<dbReference type="SUPFAM" id="SSF51905">
    <property type="entry name" value="FAD/NAD(P)-binding domain"/>
    <property type="match status" value="2"/>
</dbReference>
<dbReference type="Gene3D" id="3.50.50.60">
    <property type="entry name" value="FAD/NAD(P)-binding domain"/>
    <property type="match status" value="1"/>
</dbReference>
<keyword evidence="1" id="KW-0285">Flavoprotein</keyword>
<sequence>MALESYEAVAAAWMAQFSECLRRRDANGTALLFHPDGWLRDFLVFQWDLRTLHGQDKILTYLSSSIHESLLSNFQLASDDYFRPSPGPAPDTVTAGFTFATPIANGRGFINLMQTGSPGGEWKASTVFMSLDSLKGFEEPDAEGDIYQRFPTWSETRALKWQAVEKEPEVLIIGAGQNGLQVAARFRQMQIPTLVIERNERVGDVWRGRYPSLMLHTPKPHHSFLYQPFPDNWPIWTPGNKLAEWLEQYAISQDLLVWTRSRIVPPPTYSRETKRWTVNIDKAGESVILHPKHIVVATGTLGEPYVPKFEGKDLFQGQILHSSSFRGGSHFTGKRCVVIGTGNSGADIALDLSIHGAQSVTIIQRSSTCVQPADMIAKQLLGAYPINVPVEVSDFRAFATPTRRILEIFSQQRKISETWEKEKEFITQLQDAGMQVDLGPDDTGVLGLVYLRFGGMDVGCGERIISRKIQVKSGVQIEKLGESSLTFDDGSIVEADAIIFATGYQGMKKNLEKLLGDTVINQTKSLPYGIIDEEGELPAGYRPTGHPGVSISPQIFANVNRIVLMDIYCSSGSPRVPSTILGYSQSIWSVVFCSQPRTQLTLIQGIQIQALNLGYMTA</sequence>
<evidence type="ECO:0000313" key="4">
    <source>
        <dbReference type="EMBL" id="KIK59259.1"/>
    </source>
</evidence>
<dbReference type="OrthoDB" id="74360at2759"/>
<dbReference type="HOGENOM" id="CLU_015676_1_0_1"/>
<keyword evidence="3" id="KW-0560">Oxidoreductase</keyword>
<protein>
    <submittedName>
        <fullName evidence="4">Uncharacterized protein</fullName>
    </submittedName>
</protein>